<keyword evidence="4" id="KW-0808">Transferase</keyword>
<dbReference type="PROSITE" id="PS50109">
    <property type="entry name" value="HIS_KIN"/>
    <property type="match status" value="1"/>
</dbReference>
<dbReference type="PRINTS" id="PR00344">
    <property type="entry name" value="BCTRLSENSOR"/>
</dbReference>
<evidence type="ECO:0000256" key="4">
    <source>
        <dbReference type="ARBA" id="ARBA00022679"/>
    </source>
</evidence>
<dbReference type="Proteomes" id="UP000235584">
    <property type="component" value="Chromosome"/>
</dbReference>
<dbReference type="Gene3D" id="3.30.565.10">
    <property type="entry name" value="Histidine kinase-like ATPase, C-terminal domain"/>
    <property type="match status" value="1"/>
</dbReference>
<evidence type="ECO:0000313" key="8">
    <source>
        <dbReference type="Proteomes" id="UP000235584"/>
    </source>
</evidence>
<gene>
    <name evidence="7" type="ORF">C0V70_14110</name>
</gene>
<evidence type="ECO:0000313" key="7">
    <source>
        <dbReference type="EMBL" id="AUN99216.1"/>
    </source>
</evidence>
<evidence type="ECO:0000256" key="6">
    <source>
        <dbReference type="ARBA" id="ARBA00023012"/>
    </source>
</evidence>
<dbReference type="SUPFAM" id="SSF47384">
    <property type="entry name" value="Homodimeric domain of signal transducing histidine kinase"/>
    <property type="match status" value="1"/>
</dbReference>
<dbReference type="PANTHER" id="PTHR43711:SF26">
    <property type="entry name" value="SENSOR HISTIDINE KINASE RCSC"/>
    <property type="match status" value="1"/>
</dbReference>
<keyword evidence="3" id="KW-0597">Phosphoprotein</keyword>
<dbReference type="GO" id="GO:0000155">
    <property type="term" value="F:phosphorelay sensor kinase activity"/>
    <property type="evidence" value="ECO:0007669"/>
    <property type="project" value="InterPro"/>
</dbReference>
<evidence type="ECO:0000256" key="1">
    <source>
        <dbReference type="ARBA" id="ARBA00000085"/>
    </source>
</evidence>
<keyword evidence="8" id="KW-1185">Reference proteome</keyword>
<dbReference type="KEGG" id="bsto:C0V70_14110"/>
<dbReference type="InterPro" id="IPR036097">
    <property type="entry name" value="HisK_dim/P_sf"/>
</dbReference>
<dbReference type="InterPro" id="IPR050736">
    <property type="entry name" value="Sensor_HK_Regulatory"/>
</dbReference>
<organism evidence="7 8">
    <name type="scientific">Bacteriovorax stolpii</name>
    <name type="common">Bdellovibrio stolpii</name>
    <dbReference type="NCBI Taxonomy" id="960"/>
    <lineage>
        <taxon>Bacteria</taxon>
        <taxon>Pseudomonadati</taxon>
        <taxon>Bdellovibrionota</taxon>
        <taxon>Bacteriovoracia</taxon>
        <taxon>Bacteriovoracales</taxon>
        <taxon>Bacteriovoracaceae</taxon>
        <taxon>Bacteriovorax</taxon>
    </lineage>
</organism>
<dbReference type="AlphaFoldDB" id="A0A2K9NUK7"/>
<proteinExistence type="predicted"/>
<dbReference type="Gene3D" id="1.10.287.130">
    <property type="match status" value="1"/>
</dbReference>
<evidence type="ECO:0000256" key="3">
    <source>
        <dbReference type="ARBA" id="ARBA00022553"/>
    </source>
</evidence>
<dbReference type="Pfam" id="PF02518">
    <property type="entry name" value="HATPase_c"/>
    <property type="match status" value="1"/>
</dbReference>
<keyword evidence="6" id="KW-0902">Two-component regulatory system</keyword>
<reference evidence="7 8" key="1">
    <citation type="submission" date="2018-01" db="EMBL/GenBank/DDBJ databases">
        <title>Complete genome sequence of Bacteriovorax stolpii DSM12778.</title>
        <authorList>
            <person name="Tang B."/>
            <person name="Chang J."/>
        </authorList>
    </citation>
    <scope>NUCLEOTIDE SEQUENCE [LARGE SCALE GENOMIC DNA]</scope>
    <source>
        <strain evidence="7 8">DSM 12778</strain>
    </source>
</reference>
<protein>
    <recommendedName>
        <fullName evidence="2">histidine kinase</fullName>
        <ecNumber evidence="2">2.7.13.3</ecNumber>
    </recommendedName>
</protein>
<name>A0A2K9NUK7_BACTC</name>
<comment type="catalytic activity">
    <reaction evidence="1">
        <text>ATP + protein L-histidine = ADP + protein N-phospho-L-histidine.</text>
        <dbReference type="EC" id="2.7.13.3"/>
    </reaction>
</comment>
<dbReference type="RefSeq" id="WP_102244507.1">
    <property type="nucleotide sequence ID" value="NZ_CP025704.1"/>
</dbReference>
<dbReference type="SUPFAM" id="SSF55874">
    <property type="entry name" value="ATPase domain of HSP90 chaperone/DNA topoisomerase II/histidine kinase"/>
    <property type="match status" value="1"/>
</dbReference>
<dbReference type="SMART" id="SM00387">
    <property type="entry name" value="HATPase_c"/>
    <property type="match status" value="1"/>
</dbReference>
<evidence type="ECO:0000256" key="2">
    <source>
        <dbReference type="ARBA" id="ARBA00012438"/>
    </source>
</evidence>
<dbReference type="InterPro" id="IPR003661">
    <property type="entry name" value="HisK_dim/P_dom"/>
</dbReference>
<keyword evidence="5" id="KW-0418">Kinase</keyword>
<dbReference type="EMBL" id="CP025704">
    <property type="protein sequence ID" value="AUN99216.1"/>
    <property type="molecule type" value="Genomic_DNA"/>
</dbReference>
<dbReference type="InterPro" id="IPR005467">
    <property type="entry name" value="His_kinase_dom"/>
</dbReference>
<dbReference type="PANTHER" id="PTHR43711">
    <property type="entry name" value="TWO-COMPONENT HISTIDINE KINASE"/>
    <property type="match status" value="1"/>
</dbReference>
<evidence type="ECO:0000256" key="5">
    <source>
        <dbReference type="ARBA" id="ARBA00022777"/>
    </source>
</evidence>
<sequence length="435" mass="48719">MSLKKYVLDFYLSFYELIAHKRIQKKDISERYIHAHLVSMLTTGVLMWSYAFVACFTISNPIPGIVGIIASSIHLLSPFLYLRNNNYMFNTNVMIGAGIIHQMTFAYFTGGFDSNVLIWLGILPMLAGVMAGRKGATLWAIITTLSIFVFMLLKLSGYKFPFMISEMGLVVAQALILFGWVFIASIVIWVHIFLVEQNASMLEAAKQRTQNLVNVLSHDISTPLSVIIVKLNQLVKSPLNEAQLSATTKALKASERVQEITDSIKELRLTEMGKKEITYSEVIIRELILELKDMFSEKLEHKNLKFHWSAGSEVYSFSSSKSLLLHQILGNLLSNAVKFSERDNEIRLRVSRVENFIQFIIEDSGLGIPSDMRETVFEANLSRSSMGTDGEIGTGFGLPIVKGCVDRLGGKISFESRTASEGPSGTRFKLLFPIS</sequence>
<dbReference type="InterPro" id="IPR003594">
    <property type="entry name" value="HATPase_dom"/>
</dbReference>
<dbReference type="InterPro" id="IPR036890">
    <property type="entry name" value="HATPase_C_sf"/>
</dbReference>
<accession>A0A2K9NUK7</accession>
<dbReference type="SMART" id="SM00388">
    <property type="entry name" value="HisKA"/>
    <property type="match status" value="1"/>
</dbReference>
<dbReference type="EC" id="2.7.13.3" evidence="2"/>
<dbReference type="InterPro" id="IPR004358">
    <property type="entry name" value="Sig_transdc_His_kin-like_C"/>
</dbReference>